<evidence type="ECO:0000259" key="10">
    <source>
        <dbReference type="Pfam" id="PF04389"/>
    </source>
</evidence>
<dbReference type="Pfam" id="PF04389">
    <property type="entry name" value="Peptidase_M28"/>
    <property type="match status" value="1"/>
</dbReference>
<dbReference type="GO" id="GO:0006508">
    <property type="term" value="P:proteolysis"/>
    <property type="evidence" value="ECO:0007669"/>
    <property type="project" value="InterPro"/>
</dbReference>
<dbReference type="Proteomes" id="UP000315003">
    <property type="component" value="Chromosome"/>
</dbReference>
<proteinExistence type="inferred from homology"/>
<keyword evidence="9" id="KW-0472">Membrane</keyword>
<feature type="transmembrane region" description="Helical" evidence="9">
    <location>
        <begin position="470"/>
        <end position="489"/>
    </location>
</feature>
<reference evidence="11 12" key="1">
    <citation type="submission" date="2019-02" db="EMBL/GenBank/DDBJ databases">
        <title>Deep-cultivation of Planctomycetes and their phenomic and genomic characterization uncovers novel biology.</title>
        <authorList>
            <person name="Wiegand S."/>
            <person name="Jogler M."/>
            <person name="Boedeker C."/>
            <person name="Pinto D."/>
            <person name="Vollmers J."/>
            <person name="Rivas-Marin E."/>
            <person name="Kohn T."/>
            <person name="Peeters S.H."/>
            <person name="Heuer A."/>
            <person name="Rast P."/>
            <person name="Oberbeckmann S."/>
            <person name="Bunk B."/>
            <person name="Jeske O."/>
            <person name="Meyerdierks A."/>
            <person name="Storesund J.E."/>
            <person name="Kallscheuer N."/>
            <person name="Luecker S."/>
            <person name="Lage O.M."/>
            <person name="Pohl T."/>
            <person name="Merkel B.J."/>
            <person name="Hornburger P."/>
            <person name="Mueller R.-W."/>
            <person name="Bruemmer F."/>
            <person name="Labrenz M."/>
            <person name="Spormann A.M."/>
            <person name="Op den Camp H."/>
            <person name="Overmann J."/>
            <person name="Amann R."/>
            <person name="Jetten M.S.M."/>
            <person name="Mascher T."/>
            <person name="Medema M.H."/>
            <person name="Devos D.P."/>
            <person name="Kaster A.-K."/>
            <person name="Ovreas L."/>
            <person name="Rohde M."/>
            <person name="Galperin M.Y."/>
            <person name="Jogler C."/>
        </authorList>
    </citation>
    <scope>NUCLEOTIDE SEQUENCE [LARGE SCALE GENOMIC DNA]</scope>
    <source>
        <strain evidence="11 12">SV_7m_r</strain>
    </source>
</reference>
<protein>
    <recommendedName>
        <fullName evidence="4">Vacuolar membrane protease</fullName>
    </recommendedName>
    <alternativeName>
        <fullName evidence="8">FXNA-related family protease 1</fullName>
    </alternativeName>
</protein>
<evidence type="ECO:0000313" key="11">
    <source>
        <dbReference type="EMBL" id="QDT58968.1"/>
    </source>
</evidence>
<organism evidence="11 12">
    <name type="scientific">Stieleria bergensis</name>
    <dbReference type="NCBI Taxonomy" id="2528025"/>
    <lineage>
        <taxon>Bacteria</taxon>
        <taxon>Pseudomonadati</taxon>
        <taxon>Planctomycetota</taxon>
        <taxon>Planctomycetia</taxon>
        <taxon>Pirellulales</taxon>
        <taxon>Pirellulaceae</taxon>
        <taxon>Stieleria</taxon>
    </lineage>
</organism>
<keyword evidence="5" id="KW-0926">Vacuole</keyword>
<evidence type="ECO:0000256" key="5">
    <source>
        <dbReference type="ARBA" id="ARBA00022554"/>
    </source>
</evidence>
<feature type="transmembrane region" description="Helical" evidence="9">
    <location>
        <begin position="536"/>
        <end position="553"/>
    </location>
</feature>
<evidence type="ECO:0000256" key="3">
    <source>
        <dbReference type="ARBA" id="ARBA00010918"/>
    </source>
</evidence>
<evidence type="ECO:0000256" key="6">
    <source>
        <dbReference type="ARBA" id="ARBA00022989"/>
    </source>
</evidence>
<keyword evidence="11" id="KW-0378">Hydrolase</keyword>
<accession>A0A517SS64</accession>
<dbReference type="PANTHER" id="PTHR12147:SF58">
    <property type="entry name" value="VACUOLAR MEMBRANE PROTEASE"/>
    <property type="match status" value="1"/>
</dbReference>
<feature type="transmembrane region" description="Helical" evidence="9">
    <location>
        <begin position="408"/>
        <end position="427"/>
    </location>
</feature>
<evidence type="ECO:0000256" key="2">
    <source>
        <dbReference type="ARBA" id="ARBA00004128"/>
    </source>
</evidence>
<name>A0A517SS64_9BACT</name>
<dbReference type="AlphaFoldDB" id="A0A517SS64"/>
<dbReference type="GO" id="GO:0008235">
    <property type="term" value="F:metalloexopeptidase activity"/>
    <property type="evidence" value="ECO:0007669"/>
    <property type="project" value="InterPro"/>
</dbReference>
<keyword evidence="9" id="KW-0812">Transmembrane</keyword>
<keyword evidence="6 9" id="KW-1133">Transmembrane helix</keyword>
<gene>
    <name evidence="11" type="primary">lieA</name>
    <name evidence="11" type="ORF">SV7mr_14700</name>
</gene>
<comment type="function">
    <text evidence="1">May be involved in vacuolar sorting and osmoregulation.</text>
</comment>
<dbReference type="SUPFAM" id="SSF53187">
    <property type="entry name" value="Zn-dependent exopeptidases"/>
    <property type="match status" value="1"/>
</dbReference>
<evidence type="ECO:0000256" key="9">
    <source>
        <dbReference type="SAM" id="Phobius"/>
    </source>
</evidence>
<dbReference type="GO" id="GO:0005774">
    <property type="term" value="C:vacuolar membrane"/>
    <property type="evidence" value="ECO:0007669"/>
    <property type="project" value="UniProtKB-SubCell"/>
</dbReference>
<evidence type="ECO:0000256" key="7">
    <source>
        <dbReference type="ARBA" id="ARBA00023180"/>
    </source>
</evidence>
<comment type="similarity">
    <text evidence="3">Belongs to the peptidase M28 family.</text>
</comment>
<keyword evidence="12" id="KW-1185">Reference proteome</keyword>
<feature type="domain" description="Peptidase M28" evidence="10">
    <location>
        <begin position="106"/>
        <end position="296"/>
    </location>
</feature>
<feature type="transmembrane region" description="Helical" evidence="9">
    <location>
        <begin position="448"/>
        <end position="464"/>
    </location>
</feature>
<comment type="subcellular location">
    <subcellularLocation>
        <location evidence="2">Vacuole membrane</location>
        <topology evidence="2">Multi-pass membrane protein</topology>
    </subcellularLocation>
</comment>
<dbReference type="PANTHER" id="PTHR12147">
    <property type="entry name" value="METALLOPEPTIDASE M28 FAMILY MEMBER"/>
    <property type="match status" value="1"/>
</dbReference>
<evidence type="ECO:0000313" key="12">
    <source>
        <dbReference type="Proteomes" id="UP000315003"/>
    </source>
</evidence>
<dbReference type="RefSeq" id="WP_419188208.1">
    <property type="nucleotide sequence ID" value="NZ_CP036272.1"/>
</dbReference>
<feature type="transmembrane region" description="Helical" evidence="9">
    <location>
        <begin position="370"/>
        <end position="396"/>
    </location>
</feature>
<feature type="transmembrane region" description="Helical" evidence="9">
    <location>
        <begin position="510"/>
        <end position="530"/>
    </location>
</feature>
<evidence type="ECO:0000256" key="8">
    <source>
        <dbReference type="ARBA" id="ARBA00031512"/>
    </source>
</evidence>
<dbReference type="InterPro" id="IPR045175">
    <property type="entry name" value="M28_fam"/>
</dbReference>
<evidence type="ECO:0000256" key="1">
    <source>
        <dbReference type="ARBA" id="ARBA00003273"/>
    </source>
</evidence>
<evidence type="ECO:0000256" key="4">
    <source>
        <dbReference type="ARBA" id="ARBA00017435"/>
    </source>
</evidence>
<feature type="transmembrane region" description="Helical" evidence="9">
    <location>
        <begin position="337"/>
        <end position="358"/>
    </location>
</feature>
<sequence length="558" mass="61060">MRTAIAFGAFLFALLLGLLAYRGPAPKPASAAISATRMAQRLQHLIGPDLRTHSSGTAAGKAFLDRLQAELESLNVQTRRLTWTTTTPKTRTKPHAELAAGAELTNLLATLPGQQPDLAPILIVTHHDSCPWGPGAGDAGSCVVALVEHCRMLSQQQASHQRTVHYLFTDSEEYGLVGAKHFARSNPLPIATPAFVLNFDARGTSGGVPMFEINRVGHESAKTLLGGLARPKITSSLAVTVYRQLPNKTDFTIWRTELDQPGFNFATIGGAHRYHTPQDSPENVSRRTLQHMGDHITSMHRRLDRLSDQQLANLFAKDNSEAIFFDVFGAFVVNYPAWLQTSFAAASCCMLFVLWWLIGNHRTAMGWAQIQIQCLCLLAAIAIGLGLQGLLLATAFRSVRYTPYDLPLGLFTIGLALAAAWTVRDWGIRKWKRLPLSESDLRTWQQRTWLLGAAFALVVAWRLPGGAYLLSIPVTVFSITATVVTTRIGTRPQSNQRRQRALASLPSWTGWLAVCVLVAPVLVLLVQALGPWRLPLYAGIAGVLAMIMPYQPVTAKTA</sequence>
<keyword evidence="7" id="KW-0325">Glycoprotein</keyword>
<dbReference type="Gene3D" id="3.40.630.10">
    <property type="entry name" value="Zn peptidases"/>
    <property type="match status" value="1"/>
</dbReference>
<dbReference type="InterPro" id="IPR007484">
    <property type="entry name" value="Peptidase_M28"/>
</dbReference>
<dbReference type="EMBL" id="CP036272">
    <property type="protein sequence ID" value="QDT58968.1"/>
    <property type="molecule type" value="Genomic_DNA"/>
</dbReference>